<evidence type="ECO:0000313" key="2">
    <source>
        <dbReference type="Proteomes" id="UP001498476"/>
    </source>
</evidence>
<comment type="caution">
    <text evidence="1">The sequence shown here is derived from an EMBL/GenBank/DDBJ whole genome shotgun (WGS) entry which is preliminary data.</text>
</comment>
<dbReference type="Proteomes" id="UP001498476">
    <property type="component" value="Unassembled WGS sequence"/>
</dbReference>
<accession>A0ABR1GMZ4</accession>
<proteinExistence type="predicted"/>
<dbReference type="EMBL" id="JAZAVJ010000257">
    <property type="protein sequence ID" value="KAK7403239.1"/>
    <property type="molecule type" value="Genomic_DNA"/>
</dbReference>
<reference evidence="1 2" key="1">
    <citation type="journal article" date="2025" name="Microbiol. Resour. Announc.">
        <title>Draft genome sequences for Neonectria magnoliae and Neonectria punicea, canker pathogens of Liriodendron tulipifera and Acer saccharum in West Virginia.</title>
        <authorList>
            <person name="Petronek H.M."/>
            <person name="Kasson M.T."/>
            <person name="Metheny A.M."/>
            <person name="Stauder C.M."/>
            <person name="Lovett B."/>
            <person name="Lynch S.C."/>
            <person name="Garnas J.R."/>
            <person name="Kasson L.R."/>
            <person name="Stajich J.E."/>
        </authorList>
    </citation>
    <scope>NUCLEOTIDE SEQUENCE [LARGE SCALE GENOMIC DNA]</scope>
    <source>
        <strain evidence="1 2">NRRL 64653</strain>
    </source>
</reference>
<organism evidence="1 2">
    <name type="scientific">Neonectria punicea</name>
    <dbReference type="NCBI Taxonomy" id="979145"/>
    <lineage>
        <taxon>Eukaryota</taxon>
        <taxon>Fungi</taxon>
        <taxon>Dikarya</taxon>
        <taxon>Ascomycota</taxon>
        <taxon>Pezizomycotina</taxon>
        <taxon>Sordariomycetes</taxon>
        <taxon>Hypocreomycetidae</taxon>
        <taxon>Hypocreales</taxon>
        <taxon>Nectriaceae</taxon>
        <taxon>Neonectria</taxon>
    </lineage>
</organism>
<protein>
    <recommendedName>
        <fullName evidence="3">Fungal N-terminal domain-containing protein</fullName>
    </recommendedName>
</protein>
<evidence type="ECO:0008006" key="3">
    <source>
        <dbReference type="Google" id="ProtNLM"/>
    </source>
</evidence>
<keyword evidence="2" id="KW-1185">Reference proteome</keyword>
<evidence type="ECO:0000313" key="1">
    <source>
        <dbReference type="EMBL" id="KAK7403239.1"/>
    </source>
</evidence>
<sequence length="204" mass="21781">MDPASIVGLIVTGCKLSLTLYDTTTVTDAPEEISSIRAEISALNVALGQLDGWVTSASPKAASSSIEEEISKIVAACQETYTGLDELISSNPQPSLWTRIMWIKNGPNAMKTDALPLQHGPGNPDNPLSSTDCSWAEVLASMEAASHQYKVKANNAKLRAAQRNRTVAVTLQSLAEMIPEQDGLSVSRGGLNSIENDWQRVIGS</sequence>
<gene>
    <name evidence="1" type="ORF">QQX98_011011</name>
</gene>
<name>A0ABR1GMZ4_9HYPO</name>